<reference evidence="2 3" key="1">
    <citation type="submission" date="2019-02" db="EMBL/GenBank/DDBJ databases">
        <title>Haloarcula mannanilyticum sp. nov., a mannan degrading haloarchaeon isolated from commercial salt.</title>
        <authorList>
            <person name="Enomoto S."/>
            <person name="Shimane Y."/>
            <person name="Kamekura M."/>
            <person name="Ito T."/>
            <person name="Moriya O."/>
            <person name="Ihara K."/>
            <person name="Takahashi-Ando N."/>
            <person name="Fukushima Y."/>
            <person name="Yoshida Y."/>
            <person name="Usama R."/>
            <person name="Takai K."/>
            <person name="Minegishi H."/>
        </authorList>
    </citation>
    <scope>NUCLEOTIDE SEQUENCE [LARGE SCALE GENOMIC DNA]</scope>
    <source>
        <strain evidence="2 3">MD130-1</strain>
    </source>
</reference>
<dbReference type="EMBL" id="BIXZ01000004">
    <property type="protein sequence ID" value="GCF14656.1"/>
    <property type="molecule type" value="Genomic_DNA"/>
</dbReference>
<feature type="transmembrane region" description="Helical" evidence="1">
    <location>
        <begin position="140"/>
        <end position="162"/>
    </location>
</feature>
<gene>
    <name evidence="2" type="ORF">Harman_25910</name>
</gene>
<feature type="transmembrane region" description="Helical" evidence="1">
    <location>
        <begin position="108"/>
        <end position="128"/>
    </location>
</feature>
<dbReference type="Proteomes" id="UP000304382">
    <property type="component" value="Unassembled WGS sequence"/>
</dbReference>
<sequence>MSGIPADVDANAAPPMTIPLRHFVVALAFLVAGVAVGVVGGRAGYLAQVHLLLAGWVCLTIMGAVTQFVPVWCGVELHSQRLAATQLPLAAVGFAGLAAGFLTATPALLPVAGTFALIGVWILCYNIGRTLLAADPDVTAIHFGWALVFFALVTVAGIGLALDHAVGVLPLLGVGRQGLLLTHGTLAVFGAVLTTVAGALAQLAPMFTQADTGKVEAAVQRAETVLYPLGVLALAGGRLVGSAALARFGAVLVAAGIGVVAALLARQLVSARVEWSPMLTRYSVAAVSLIFWAGLTVTRWWQDPLSYSGLLGHPSTVLLVGGVGFVVLGTLYHVVPFIVWVHRYSDRLGFEDVPMVDDLYDHRIAALDAAALTLAYGLLVSKQWLETPDGTPLFAGALVLLGALLFAGNLVAVLVEHSPQSLPTLLTGREPTAAEDS</sequence>
<name>A0A4C2EJZ5_9EURY</name>
<feature type="transmembrane region" description="Helical" evidence="1">
    <location>
        <begin position="316"/>
        <end position="341"/>
    </location>
</feature>
<accession>A0A4C2EJZ5</accession>
<comment type="caution">
    <text evidence="2">The sequence shown here is derived from an EMBL/GenBank/DDBJ whole genome shotgun (WGS) entry which is preliminary data.</text>
</comment>
<feature type="transmembrane region" description="Helical" evidence="1">
    <location>
        <begin position="251"/>
        <end position="269"/>
    </location>
</feature>
<evidence type="ECO:0000256" key="1">
    <source>
        <dbReference type="SAM" id="Phobius"/>
    </source>
</evidence>
<feature type="transmembrane region" description="Helical" evidence="1">
    <location>
        <begin position="225"/>
        <end position="245"/>
    </location>
</feature>
<keyword evidence="1" id="KW-1133">Transmembrane helix</keyword>
<dbReference type="RefSeq" id="WP_137684230.1">
    <property type="nucleotide sequence ID" value="NZ_BIXZ01000004.1"/>
</dbReference>
<feature type="transmembrane region" description="Helical" evidence="1">
    <location>
        <begin position="82"/>
        <end position="102"/>
    </location>
</feature>
<keyword evidence="3" id="KW-1185">Reference proteome</keyword>
<feature type="transmembrane region" description="Helical" evidence="1">
    <location>
        <begin position="281"/>
        <end position="301"/>
    </location>
</feature>
<feature type="transmembrane region" description="Helical" evidence="1">
    <location>
        <begin position="393"/>
        <end position="415"/>
    </location>
</feature>
<evidence type="ECO:0000313" key="2">
    <source>
        <dbReference type="EMBL" id="GCF14656.1"/>
    </source>
</evidence>
<dbReference type="OrthoDB" id="145655at2157"/>
<evidence type="ECO:0000313" key="3">
    <source>
        <dbReference type="Proteomes" id="UP000304382"/>
    </source>
</evidence>
<dbReference type="InterPro" id="IPR036927">
    <property type="entry name" value="Cyt_c_oxase-like_su1_sf"/>
</dbReference>
<organism evidence="2 3">
    <name type="scientific">Haloarcula mannanilytica</name>
    <dbReference type="NCBI Taxonomy" id="2509225"/>
    <lineage>
        <taxon>Archaea</taxon>
        <taxon>Methanobacteriati</taxon>
        <taxon>Methanobacteriota</taxon>
        <taxon>Stenosarchaea group</taxon>
        <taxon>Halobacteria</taxon>
        <taxon>Halobacteriales</taxon>
        <taxon>Haloarculaceae</taxon>
        <taxon>Haloarcula</taxon>
    </lineage>
</organism>
<proteinExistence type="predicted"/>
<dbReference type="Gene3D" id="1.20.210.10">
    <property type="entry name" value="Cytochrome c oxidase-like, subunit I domain"/>
    <property type="match status" value="1"/>
</dbReference>
<feature type="transmembrane region" description="Helical" evidence="1">
    <location>
        <begin position="51"/>
        <end position="75"/>
    </location>
</feature>
<feature type="transmembrane region" description="Helical" evidence="1">
    <location>
        <begin position="182"/>
        <end position="204"/>
    </location>
</feature>
<protein>
    <submittedName>
        <fullName evidence="2">Uncharacterized protein</fullName>
    </submittedName>
</protein>
<feature type="transmembrane region" description="Helical" evidence="1">
    <location>
        <begin position="23"/>
        <end position="45"/>
    </location>
</feature>
<dbReference type="SUPFAM" id="SSF81442">
    <property type="entry name" value="Cytochrome c oxidase subunit I-like"/>
    <property type="match status" value="1"/>
</dbReference>
<dbReference type="AlphaFoldDB" id="A0A4C2EJZ5"/>
<keyword evidence="1" id="KW-0472">Membrane</keyword>
<keyword evidence="1" id="KW-0812">Transmembrane</keyword>